<evidence type="ECO:0000256" key="5">
    <source>
        <dbReference type="ARBA" id="ARBA00020265"/>
    </source>
</evidence>
<dbReference type="Gene3D" id="3.40.50.300">
    <property type="entry name" value="P-loop containing nucleotide triphosphate hydrolases"/>
    <property type="match status" value="1"/>
</dbReference>
<gene>
    <name evidence="10" type="ORF">TWF696_001518</name>
</gene>
<keyword evidence="8" id="KW-0539">Nucleus</keyword>
<dbReference type="AlphaFoldDB" id="A0AAV9UD67"/>
<dbReference type="CDD" id="cd19494">
    <property type="entry name" value="Elp4"/>
    <property type="match status" value="1"/>
</dbReference>
<dbReference type="GO" id="GO:0002098">
    <property type="term" value="P:tRNA wobble uridine modification"/>
    <property type="evidence" value="ECO:0007669"/>
    <property type="project" value="InterPro"/>
</dbReference>
<comment type="subcellular location">
    <subcellularLocation>
        <location evidence="2">Cytoplasm</location>
    </subcellularLocation>
    <subcellularLocation>
        <location evidence="1">Nucleus</location>
    </subcellularLocation>
</comment>
<dbReference type="GO" id="GO:0008023">
    <property type="term" value="C:transcription elongation factor complex"/>
    <property type="evidence" value="ECO:0007669"/>
    <property type="project" value="TreeGrafter"/>
</dbReference>
<evidence type="ECO:0000256" key="6">
    <source>
        <dbReference type="ARBA" id="ARBA00022490"/>
    </source>
</evidence>
<comment type="pathway">
    <text evidence="3">tRNA modification; 5-methoxycarbonylmethyl-2-thiouridine-tRNA biosynthesis.</text>
</comment>
<dbReference type="GO" id="GO:0005737">
    <property type="term" value="C:cytoplasm"/>
    <property type="evidence" value="ECO:0007669"/>
    <property type="project" value="UniProtKB-SubCell"/>
</dbReference>
<keyword evidence="11" id="KW-1185">Reference proteome</keyword>
<dbReference type="InterPro" id="IPR008728">
    <property type="entry name" value="Elongator_complex_protein_4"/>
</dbReference>
<keyword evidence="6" id="KW-0963">Cytoplasm</keyword>
<feature type="region of interest" description="Disordered" evidence="9">
    <location>
        <begin position="113"/>
        <end position="138"/>
    </location>
</feature>
<evidence type="ECO:0000256" key="3">
    <source>
        <dbReference type="ARBA" id="ARBA00005043"/>
    </source>
</evidence>
<feature type="region of interest" description="Disordered" evidence="9">
    <location>
        <begin position="1"/>
        <end position="42"/>
    </location>
</feature>
<feature type="compositionally biased region" description="Low complexity" evidence="9">
    <location>
        <begin position="14"/>
        <end position="37"/>
    </location>
</feature>
<dbReference type="PANTHER" id="PTHR12896:SF1">
    <property type="entry name" value="ELONGATOR COMPLEX PROTEIN 4"/>
    <property type="match status" value="1"/>
</dbReference>
<evidence type="ECO:0000256" key="7">
    <source>
        <dbReference type="ARBA" id="ARBA00022694"/>
    </source>
</evidence>
<evidence type="ECO:0000256" key="4">
    <source>
        <dbReference type="ARBA" id="ARBA00007573"/>
    </source>
</evidence>
<evidence type="ECO:0000256" key="1">
    <source>
        <dbReference type="ARBA" id="ARBA00004123"/>
    </source>
</evidence>
<comment type="caution">
    <text evidence="10">The sequence shown here is derived from an EMBL/GenBank/DDBJ whole genome shotgun (WGS) entry which is preliminary data.</text>
</comment>
<sequence length="413" mass="43783">MSFRKRSVVLSADTTTTNPTAATPAATNINTPTATPPKGTRPSFLTGVSTTSTGTASLDALLSGHAGQPLGSLLLIEESSTTDFAGALLRYYAAEGVVQGQRVVAVGVPESWGRELPGLSERREDNSDSTGGGKGKSAERMKIAWRYEVMGNRRAPLASSEPADAAAASTTPTDIFCHTYDLTKRLAIPPSSKPPIYIPPPPPQHATNPHPFQPLLARLTTLLSSAYDDDTADDSSTITRIVIPNLLSPLLYPPAATHPTNVLSFLHALRALTRRYSARVAVMISLSTGVYPRSTGLVRQIEALSDGVIELHPVPAFAERAEMRRGASASGTNTSGGDEVPQGLVRVWKAVEGKRGTGIAVGGEGGGGIAGMEGGDDLAFMLTRRRMRIERFSLPVDDGDEEEEKPTKVDLEF</sequence>
<dbReference type="Proteomes" id="UP001375240">
    <property type="component" value="Unassembled WGS sequence"/>
</dbReference>
<dbReference type="Pfam" id="PF05625">
    <property type="entry name" value="PAXNEB"/>
    <property type="match status" value="1"/>
</dbReference>
<dbReference type="PANTHER" id="PTHR12896">
    <property type="entry name" value="PAX6 NEIGHBOR PROTEIN PAXNEB"/>
    <property type="match status" value="1"/>
</dbReference>
<keyword evidence="7" id="KW-0819">tRNA processing</keyword>
<protein>
    <recommendedName>
        <fullName evidence="5">Elongator complex protein 4</fullName>
    </recommendedName>
</protein>
<comment type="similarity">
    <text evidence="4">Belongs to the ELP4 family.</text>
</comment>
<evidence type="ECO:0000256" key="9">
    <source>
        <dbReference type="SAM" id="MobiDB-lite"/>
    </source>
</evidence>
<reference evidence="10 11" key="1">
    <citation type="submission" date="2019-10" db="EMBL/GenBank/DDBJ databases">
        <authorList>
            <person name="Palmer J.M."/>
        </authorList>
    </citation>
    <scope>NUCLEOTIDE SEQUENCE [LARGE SCALE GENOMIC DNA]</scope>
    <source>
        <strain evidence="10 11">TWF696</strain>
    </source>
</reference>
<accession>A0AAV9UD67</accession>
<evidence type="ECO:0000313" key="11">
    <source>
        <dbReference type="Proteomes" id="UP001375240"/>
    </source>
</evidence>
<dbReference type="InterPro" id="IPR027417">
    <property type="entry name" value="P-loop_NTPase"/>
</dbReference>
<evidence type="ECO:0000256" key="2">
    <source>
        <dbReference type="ARBA" id="ARBA00004496"/>
    </source>
</evidence>
<evidence type="ECO:0000256" key="8">
    <source>
        <dbReference type="ARBA" id="ARBA00023242"/>
    </source>
</evidence>
<dbReference type="GO" id="GO:0033588">
    <property type="term" value="C:elongator holoenzyme complex"/>
    <property type="evidence" value="ECO:0007669"/>
    <property type="project" value="InterPro"/>
</dbReference>
<dbReference type="EMBL" id="JAVHNQ010000010">
    <property type="protein sequence ID" value="KAK6338047.1"/>
    <property type="molecule type" value="Genomic_DNA"/>
</dbReference>
<proteinExistence type="inferred from homology"/>
<organism evidence="10 11">
    <name type="scientific">Orbilia brochopaga</name>
    <dbReference type="NCBI Taxonomy" id="3140254"/>
    <lineage>
        <taxon>Eukaryota</taxon>
        <taxon>Fungi</taxon>
        <taxon>Dikarya</taxon>
        <taxon>Ascomycota</taxon>
        <taxon>Pezizomycotina</taxon>
        <taxon>Orbiliomycetes</taxon>
        <taxon>Orbiliales</taxon>
        <taxon>Orbiliaceae</taxon>
        <taxon>Orbilia</taxon>
    </lineage>
</organism>
<name>A0AAV9UD67_9PEZI</name>
<evidence type="ECO:0000313" key="10">
    <source>
        <dbReference type="EMBL" id="KAK6338047.1"/>
    </source>
</evidence>